<dbReference type="AlphaFoldDB" id="A0A076EZY3"/>
<name>A0A076EZY3_RHOOP</name>
<gene>
    <name evidence="1" type="ORF">EP51_42110</name>
</gene>
<dbReference type="SUPFAM" id="SSF52540">
    <property type="entry name" value="P-loop containing nucleoside triphosphate hydrolases"/>
    <property type="match status" value="1"/>
</dbReference>
<geneLocation type="plasmid" evidence="1 2">
    <name>pPDG2</name>
</geneLocation>
<proteinExistence type="predicted"/>
<organism evidence="1 2">
    <name type="scientific">Rhodococcus opacus</name>
    <name type="common">Nocardia opaca</name>
    <dbReference type="NCBI Taxonomy" id="37919"/>
    <lineage>
        <taxon>Bacteria</taxon>
        <taxon>Bacillati</taxon>
        <taxon>Actinomycetota</taxon>
        <taxon>Actinomycetes</taxon>
        <taxon>Mycobacteriales</taxon>
        <taxon>Nocardiaceae</taxon>
        <taxon>Rhodococcus</taxon>
    </lineage>
</organism>
<keyword evidence="1" id="KW-0614">Plasmid</keyword>
<dbReference type="EMBL" id="CP008949">
    <property type="protein sequence ID" value="AII10787.1"/>
    <property type="molecule type" value="Genomic_DNA"/>
</dbReference>
<dbReference type="Proteomes" id="UP000028488">
    <property type="component" value="Plasmid pPDG2"/>
</dbReference>
<protein>
    <recommendedName>
        <fullName evidence="3">NACHT domain-containing protein</fullName>
    </recommendedName>
</protein>
<dbReference type="RefSeq" id="WP_128643033.1">
    <property type="nucleotide sequence ID" value="NZ_CP008949.1"/>
</dbReference>
<evidence type="ECO:0000313" key="2">
    <source>
        <dbReference type="Proteomes" id="UP000028488"/>
    </source>
</evidence>
<dbReference type="Gene3D" id="3.40.50.300">
    <property type="entry name" value="P-loop containing nucleotide triphosphate hydrolases"/>
    <property type="match status" value="1"/>
</dbReference>
<evidence type="ECO:0000313" key="1">
    <source>
        <dbReference type="EMBL" id="AII10787.1"/>
    </source>
</evidence>
<accession>A0A076EZY3</accession>
<dbReference type="InterPro" id="IPR027417">
    <property type="entry name" value="P-loop_NTPase"/>
</dbReference>
<sequence length="904" mass="100428">MTYDLTRLGSNRFEHLVQALTIGHLGHGVDIFGVGPDGGREATFHGEVDMEGKGIWNGYGVIQAKYKERLTTTKADQAWFFEQATAELNAWVDPKKARYKNQPDYLILVTNVPLTSVADSGGLDRLERLIAHYRDLKDERTGRKIGMPDFKDYAVWHPEYLDRLLENNGEVRRSYADLVLPGDVISRLYEQVTESDERLAHAWIGHVTRALTSDAMVELGESGDRTNSPMSLAEIAVDLPSSFESRHATPSPALRLLVDRGDQVLSPVLTPAARDRIVVLGGPGSGKSTLSRLLCQLYRVALVQEAASGRVTPQIAERARQIREALNSAGLPSPTLHRLPVRVVLSTFADEVSRSSDLTLLQHILEVINRRGSDPISVPEAKRLLTAWPLLLVLDGMDEVASADNRQEVSTRIADFLSEMAALRADVFTVCTSRPVGFEHDSDIEYQELILTPLTPSDAMNYASRLLAHKFADNPDRQDQTLERLEVASRGTETARLMTSPLQVTILSLLLEQRRQAPASRYALFNNYYDVIYARECNKPSGIGDVLETYRSQFDQLHQRCGLAIHVRAERAGEAESILPREDLADVAREILESEGHRHSDRDALIEQILQLAQQRLVLLVPRMDGVAFEVRSLAEFFAARCLMESEDAAENLQLLVPSAHWRHTWLLAAGYIFAERRSLRDTVLSRLTAADHNNSVNRLVMPGAILAVDALKDGFAANTPRFEEELVVIALRLVTGPIGSHITRLADALIPFMERSPELNGTVWRELDALLADRSPGATRTFLVSLEAASSDTIATRAANTLEKYSDQFVTMPAVEGPENTSTTDAIRSMLVEAGIVDAEQADRNFLDVLPRKSFDGNGSERSLLEAREIIVEGCRDDYRHRSKIRTSLAEAIEHDSVGHLLG</sequence>
<evidence type="ECO:0008006" key="3">
    <source>
        <dbReference type="Google" id="ProtNLM"/>
    </source>
</evidence>
<reference evidence="1 2" key="1">
    <citation type="submission" date="2014-07" db="EMBL/GenBank/DDBJ databases">
        <title>Genome Sequence of Rhodococcus opacus Strain R7, a Biodegrader of Mono- and Polycyclic Aromatic Hydrocarbons.</title>
        <authorList>
            <person name="Di Gennaro P."/>
            <person name="Zampolli J."/>
            <person name="Presti I."/>
            <person name="Cappelletti M."/>
            <person name="D'Ursi P."/>
            <person name="Orro A."/>
            <person name="Mezzelani A."/>
            <person name="Milanesi L."/>
        </authorList>
    </citation>
    <scope>NUCLEOTIDE SEQUENCE [LARGE SCALE GENOMIC DNA]</scope>
    <source>
        <strain evidence="1 2">R7</strain>
        <plasmid evidence="1">pPDG2</plasmid>
    </source>
</reference>